<protein>
    <submittedName>
        <fullName evidence="2">Uncharacterized protein</fullName>
    </submittedName>
</protein>
<keyword evidence="3" id="KW-1185">Reference proteome</keyword>
<sequence length="106" mass="11623">MAFSSATLSQYSLSCLSSSHPYPQTPQIQRKIIITNPHWKALSIRAAANAAEPEKKQKISQNPIQDSSSSSSSIKTQTSSIKMPKKPVYSSNEERSNCEGRQGEVP</sequence>
<dbReference type="Proteomes" id="UP000195402">
    <property type="component" value="Unassembled WGS sequence"/>
</dbReference>
<accession>A0A200PXY9</accession>
<reference evidence="2 3" key="1">
    <citation type="journal article" date="2017" name="Mol. Plant">
        <title>The Genome of Medicinal Plant Macleaya cordata Provides New Insights into Benzylisoquinoline Alkaloids Metabolism.</title>
        <authorList>
            <person name="Liu X."/>
            <person name="Liu Y."/>
            <person name="Huang P."/>
            <person name="Ma Y."/>
            <person name="Qing Z."/>
            <person name="Tang Q."/>
            <person name="Cao H."/>
            <person name="Cheng P."/>
            <person name="Zheng Y."/>
            <person name="Yuan Z."/>
            <person name="Zhou Y."/>
            <person name="Liu J."/>
            <person name="Tang Z."/>
            <person name="Zhuo Y."/>
            <person name="Zhang Y."/>
            <person name="Yu L."/>
            <person name="Huang J."/>
            <person name="Yang P."/>
            <person name="Peng Q."/>
            <person name="Zhang J."/>
            <person name="Jiang W."/>
            <person name="Zhang Z."/>
            <person name="Lin K."/>
            <person name="Ro D.K."/>
            <person name="Chen X."/>
            <person name="Xiong X."/>
            <person name="Shang Y."/>
            <person name="Huang S."/>
            <person name="Zeng J."/>
        </authorList>
    </citation>
    <scope>NUCLEOTIDE SEQUENCE [LARGE SCALE GENOMIC DNA]</scope>
    <source>
        <strain evidence="3">cv. BLH2017</strain>
        <tissue evidence="2">Root</tissue>
    </source>
</reference>
<evidence type="ECO:0000256" key="1">
    <source>
        <dbReference type="SAM" id="MobiDB-lite"/>
    </source>
</evidence>
<organism evidence="2 3">
    <name type="scientific">Macleaya cordata</name>
    <name type="common">Five-seeded plume-poppy</name>
    <name type="synonym">Bocconia cordata</name>
    <dbReference type="NCBI Taxonomy" id="56857"/>
    <lineage>
        <taxon>Eukaryota</taxon>
        <taxon>Viridiplantae</taxon>
        <taxon>Streptophyta</taxon>
        <taxon>Embryophyta</taxon>
        <taxon>Tracheophyta</taxon>
        <taxon>Spermatophyta</taxon>
        <taxon>Magnoliopsida</taxon>
        <taxon>Ranunculales</taxon>
        <taxon>Papaveraceae</taxon>
        <taxon>Papaveroideae</taxon>
        <taxon>Macleaya</taxon>
    </lineage>
</organism>
<comment type="caution">
    <text evidence="2">The sequence shown here is derived from an EMBL/GenBank/DDBJ whole genome shotgun (WGS) entry which is preliminary data.</text>
</comment>
<feature type="compositionally biased region" description="Low complexity" evidence="1">
    <location>
        <begin position="67"/>
        <end position="82"/>
    </location>
</feature>
<dbReference type="EMBL" id="MVGT01003859">
    <property type="protein sequence ID" value="OVA03092.1"/>
    <property type="molecule type" value="Genomic_DNA"/>
</dbReference>
<feature type="region of interest" description="Disordered" evidence="1">
    <location>
        <begin position="46"/>
        <end position="106"/>
    </location>
</feature>
<evidence type="ECO:0000313" key="2">
    <source>
        <dbReference type="EMBL" id="OVA03092.1"/>
    </source>
</evidence>
<name>A0A200PXY9_MACCD</name>
<evidence type="ECO:0000313" key="3">
    <source>
        <dbReference type="Proteomes" id="UP000195402"/>
    </source>
</evidence>
<dbReference type="AlphaFoldDB" id="A0A200PXY9"/>
<proteinExistence type="predicted"/>
<gene>
    <name evidence="2" type="ORF">BVC80_8851g12</name>
</gene>
<dbReference type="InParanoid" id="A0A200PXY9"/>
<feature type="compositionally biased region" description="Basic and acidic residues" evidence="1">
    <location>
        <begin position="92"/>
        <end position="106"/>
    </location>
</feature>